<feature type="non-terminal residue" evidence="2">
    <location>
        <position position="1"/>
    </location>
</feature>
<evidence type="ECO:0000256" key="1">
    <source>
        <dbReference type="SAM" id="MobiDB-lite"/>
    </source>
</evidence>
<accession>A0A164INR7</accession>
<dbReference type="AlphaFoldDB" id="A0A164INR7"/>
<dbReference type="EMBL" id="LRGB01006823">
    <property type="protein sequence ID" value="KZS01456.1"/>
    <property type="molecule type" value="Genomic_DNA"/>
</dbReference>
<comment type="caution">
    <text evidence="2">The sequence shown here is derived from an EMBL/GenBank/DDBJ whole genome shotgun (WGS) entry which is preliminary data.</text>
</comment>
<organism evidence="2 3">
    <name type="scientific">Daphnia magna</name>
    <dbReference type="NCBI Taxonomy" id="35525"/>
    <lineage>
        <taxon>Eukaryota</taxon>
        <taxon>Metazoa</taxon>
        <taxon>Ecdysozoa</taxon>
        <taxon>Arthropoda</taxon>
        <taxon>Crustacea</taxon>
        <taxon>Branchiopoda</taxon>
        <taxon>Diplostraca</taxon>
        <taxon>Cladocera</taxon>
        <taxon>Anomopoda</taxon>
        <taxon>Daphniidae</taxon>
        <taxon>Daphnia</taxon>
    </lineage>
</organism>
<feature type="compositionally biased region" description="Basic residues" evidence="1">
    <location>
        <begin position="36"/>
        <end position="45"/>
    </location>
</feature>
<sequence>HLCRNLLALRRTRRGLADQVGPHPRDPRGGQQGHRGCAKRRRRGRLLAGRGGPGRRSARPGPAAKPGRGSEVRLHHFGRQPLGCGSIERHGHPVGSPEMRALLALPRGRGCQPGPPDSVRPLRQQSARQRRNPYGGLNDGEQQQEKRRGRWQQAGPVAG</sequence>
<proteinExistence type="predicted"/>
<keyword evidence="3" id="KW-1185">Reference proteome</keyword>
<name>A0A164INR7_9CRUS</name>
<feature type="region of interest" description="Disordered" evidence="1">
    <location>
        <begin position="14"/>
        <end position="159"/>
    </location>
</feature>
<evidence type="ECO:0000313" key="3">
    <source>
        <dbReference type="Proteomes" id="UP000076858"/>
    </source>
</evidence>
<dbReference type="Proteomes" id="UP000076858">
    <property type="component" value="Unassembled WGS sequence"/>
</dbReference>
<protein>
    <submittedName>
        <fullName evidence="2">Putative Medium-chain acyl-coa dehydrogenase</fullName>
    </submittedName>
</protein>
<feature type="non-terminal residue" evidence="2">
    <location>
        <position position="159"/>
    </location>
</feature>
<evidence type="ECO:0000313" key="2">
    <source>
        <dbReference type="EMBL" id="KZS01456.1"/>
    </source>
</evidence>
<gene>
    <name evidence="2" type="ORF">APZ42_001881</name>
</gene>
<reference evidence="2 3" key="1">
    <citation type="submission" date="2016-03" db="EMBL/GenBank/DDBJ databases">
        <title>EvidentialGene: Evidence-directed Construction of Genes on Genomes.</title>
        <authorList>
            <person name="Gilbert D.G."/>
            <person name="Choi J.-H."/>
            <person name="Mockaitis K."/>
            <person name="Colbourne J."/>
            <person name="Pfrender M."/>
        </authorList>
    </citation>
    <scope>NUCLEOTIDE SEQUENCE [LARGE SCALE GENOMIC DNA]</scope>
    <source>
        <strain evidence="2 3">Xinb3</strain>
        <tissue evidence="2">Complete organism</tissue>
    </source>
</reference>